<keyword evidence="1" id="KW-0472">Membrane</keyword>
<organism evidence="2 3">
    <name type="scientific">Lactobacillus johnsonii</name>
    <dbReference type="NCBI Taxonomy" id="33959"/>
    <lineage>
        <taxon>Bacteria</taxon>
        <taxon>Bacillati</taxon>
        <taxon>Bacillota</taxon>
        <taxon>Bacilli</taxon>
        <taxon>Lactobacillales</taxon>
        <taxon>Lactobacillaceae</taxon>
        <taxon>Lactobacillus</taxon>
    </lineage>
</organism>
<evidence type="ECO:0000256" key="1">
    <source>
        <dbReference type="SAM" id="Phobius"/>
    </source>
</evidence>
<dbReference type="RefSeq" id="WP_069168704.1">
    <property type="nucleotide sequence ID" value="NZ_CP121285.1"/>
</dbReference>
<keyword evidence="1" id="KW-0812">Transmembrane</keyword>
<evidence type="ECO:0000313" key="2">
    <source>
        <dbReference type="EMBL" id="AOG26259.1"/>
    </source>
</evidence>
<proteinExistence type="predicted"/>
<dbReference type="AlphaFoldDB" id="A0A9W3SLZ1"/>
<accession>A0A9W3SLZ1</accession>
<dbReference type="EMBL" id="CP016400">
    <property type="protein sequence ID" value="AOG26259.1"/>
    <property type="molecule type" value="Genomic_DNA"/>
</dbReference>
<dbReference type="Proteomes" id="UP000094691">
    <property type="component" value="Chromosome"/>
</dbReference>
<keyword evidence="1" id="KW-1133">Transmembrane helix</keyword>
<sequence length="128" mass="13831">MSSNSTPSGLKKFENGFIRIAGKISGNRLLLTLRDTFVLVAATTMIAGFGIMIQNVIVDPMNGLIFGKQGLQLGRLISGSWATWQQSGFEHGLQTVANLIALVSNGILNFFRVASSSNFQLESLNQIL</sequence>
<feature type="transmembrane region" description="Helical" evidence="1">
    <location>
        <begin position="37"/>
        <end position="58"/>
    </location>
</feature>
<reference evidence="2 3" key="1">
    <citation type="submission" date="2016-07" db="EMBL/GenBank/DDBJ databases">
        <title>Genome sequencing project for further understanding the molecular mechanisms of preventing non-alcoholic fatty liver disease.</title>
        <authorList>
            <person name="Wang H."/>
        </authorList>
    </citation>
    <scope>NUCLEOTIDE SEQUENCE [LARGE SCALE GENOMIC DNA]</scope>
    <source>
        <strain evidence="2 3">BS15</strain>
    </source>
</reference>
<name>A0A9W3SLZ1_LACJH</name>
<evidence type="ECO:0000313" key="3">
    <source>
        <dbReference type="Proteomes" id="UP000094691"/>
    </source>
</evidence>
<protein>
    <submittedName>
        <fullName evidence="2">PTS cellbiose transporter subunit IIC</fullName>
    </submittedName>
</protein>
<gene>
    <name evidence="2" type="ORF">BBP16_05175</name>
</gene>